<keyword evidence="2" id="KW-0378">Hydrolase</keyword>
<gene>
    <name evidence="2" type="ORF">M2152_002121</name>
</gene>
<evidence type="ECO:0000313" key="2">
    <source>
        <dbReference type="EMBL" id="MDH6181939.1"/>
    </source>
</evidence>
<dbReference type="RefSeq" id="WP_322134232.1">
    <property type="nucleotide sequence ID" value="NZ_CP085036.1"/>
</dbReference>
<evidence type="ECO:0000259" key="1">
    <source>
        <dbReference type="SMART" id="SM00481"/>
    </source>
</evidence>
<dbReference type="SUPFAM" id="SSF89550">
    <property type="entry name" value="PHP domain-like"/>
    <property type="match status" value="1"/>
</dbReference>
<proteinExistence type="predicted"/>
<dbReference type="Pfam" id="PF02811">
    <property type="entry name" value="PHP"/>
    <property type="match status" value="1"/>
</dbReference>
<dbReference type="InterPro" id="IPR050243">
    <property type="entry name" value="PHP_phosphatase"/>
</dbReference>
<protein>
    <submittedName>
        <fullName evidence="2">Hydrolase</fullName>
    </submittedName>
</protein>
<dbReference type="InterPro" id="IPR016195">
    <property type="entry name" value="Pol/histidinol_Pase-like"/>
</dbReference>
<dbReference type="Gene3D" id="3.20.20.140">
    <property type="entry name" value="Metal-dependent hydrolases"/>
    <property type="match status" value="1"/>
</dbReference>
<dbReference type="GO" id="GO:0016787">
    <property type="term" value="F:hydrolase activity"/>
    <property type="evidence" value="ECO:0007669"/>
    <property type="project" value="UniProtKB-KW"/>
</dbReference>
<accession>A0ABT6KPZ9</accession>
<organism evidence="2 3">
    <name type="scientific">Antiquaquibacter oligotrophicus</name>
    <dbReference type="NCBI Taxonomy" id="2880260"/>
    <lineage>
        <taxon>Bacteria</taxon>
        <taxon>Bacillati</taxon>
        <taxon>Actinomycetota</taxon>
        <taxon>Actinomycetes</taxon>
        <taxon>Micrococcales</taxon>
        <taxon>Microbacteriaceae</taxon>
        <taxon>Antiquaquibacter</taxon>
    </lineage>
</organism>
<dbReference type="PANTHER" id="PTHR36928:SF1">
    <property type="entry name" value="PHOSPHATASE YCDX-RELATED"/>
    <property type="match status" value="1"/>
</dbReference>
<comment type="caution">
    <text evidence="2">The sequence shown here is derived from an EMBL/GenBank/DDBJ whole genome shotgun (WGS) entry which is preliminary data.</text>
</comment>
<dbReference type="EMBL" id="JARXVQ010000001">
    <property type="protein sequence ID" value="MDH6181939.1"/>
    <property type="molecule type" value="Genomic_DNA"/>
</dbReference>
<name>A0ABT6KPZ9_9MICO</name>
<keyword evidence="3" id="KW-1185">Reference proteome</keyword>
<sequence>MTDSDLTAAILRGDHHVHSTFSDDARSSLRENLDAAAARGLERIRLTEHVRRDTPWVAEFVRAARAESTEPGLTVLTGVEAKLLSVAGDIDAPDGLDGIDGLVLADHQFPGSDGPWSPSQTRERLASGLEAATALDMVIDASVLAMTSFDHTRRDLQLAHWFSILPKVGLDEDDLTDEHLERWAAAAADSGTIVEVNEKWACPGPRAVRAALAHGVRIVASTDSHVAEDVGRYESVGRILAEASA</sequence>
<dbReference type="PANTHER" id="PTHR36928">
    <property type="entry name" value="PHOSPHATASE YCDX-RELATED"/>
    <property type="match status" value="1"/>
</dbReference>
<dbReference type="Proteomes" id="UP001160142">
    <property type="component" value="Unassembled WGS sequence"/>
</dbReference>
<evidence type="ECO:0000313" key="3">
    <source>
        <dbReference type="Proteomes" id="UP001160142"/>
    </source>
</evidence>
<feature type="domain" description="Polymerase/histidinol phosphatase N-terminal" evidence="1">
    <location>
        <begin position="13"/>
        <end position="85"/>
    </location>
</feature>
<dbReference type="InterPro" id="IPR004013">
    <property type="entry name" value="PHP_dom"/>
</dbReference>
<reference evidence="2 3" key="1">
    <citation type="submission" date="2023-04" db="EMBL/GenBank/DDBJ databases">
        <title>Genome Encyclopedia of Bacteria and Archaea VI: Functional Genomics of Type Strains.</title>
        <authorList>
            <person name="Whitman W."/>
        </authorList>
    </citation>
    <scope>NUCLEOTIDE SEQUENCE [LARGE SCALE GENOMIC DNA]</scope>
    <source>
        <strain evidence="2 3">SG_E_30_P1</strain>
    </source>
</reference>
<dbReference type="InterPro" id="IPR003141">
    <property type="entry name" value="Pol/His_phosphatase_N"/>
</dbReference>
<dbReference type="SMART" id="SM00481">
    <property type="entry name" value="POLIIIAc"/>
    <property type="match status" value="1"/>
</dbReference>